<keyword evidence="3" id="KW-1185">Reference proteome</keyword>
<dbReference type="EMBL" id="CP013661">
    <property type="protein sequence ID" value="ALS79155.1"/>
    <property type="molecule type" value="Genomic_DNA"/>
</dbReference>
<dbReference type="InterPro" id="IPR000073">
    <property type="entry name" value="AB_hydrolase_1"/>
</dbReference>
<gene>
    <name evidence="2" type="ORF">AUO94_10980</name>
</gene>
<dbReference type="SUPFAM" id="SSF53474">
    <property type="entry name" value="alpha/beta-Hydrolases"/>
    <property type="match status" value="1"/>
</dbReference>
<dbReference type="GO" id="GO:0016787">
    <property type="term" value="F:hydrolase activity"/>
    <property type="evidence" value="ECO:0007669"/>
    <property type="project" value="UniProtKB-KW"/>
</dbReference>
<dbReference type="RefSeq" id="WP_058385809.1">
    <property type="nucleotide sequence ID" value="NZ_CP013661.2"/>
</dbReference>
<organism evidence="2 3">
    <name type="scientific">Planococcus kocurii</name>
    <dbReference type="NCBI Taxonomy" id="1374"/>
    <lineage>
        <taxon>Bacteria</taxon>
        <taxon>Bacillati</taxon>
        <taxon>Bacillota</taxon>
        <taxon>Bacilli</taxon>
        <taxon>Bacillales</taxon>
        <taxon>Caryophanaceae</taxon>
        <taxon>Planococcus</taxon>
    </lineage>
</organism>
<dbReference type="InterPro" id="IPR050266">
    <property type="entry name" value="AB_hydrolase_sf"/>
</dbReference>
<dbReference type="Proteomes" id="UP000065533">
    <property type="component" value="Chromosome"/>
</dbReference>
<dbReference type="InterPro" id="IPR029058">
    <property type="entry name" value="AB_hydrolase_fold"/>
</dbReference>
<feature type="domain" description="AB hydrolase-1" evidence="1">
    <location>
        <begin position="28"/>
        <end position="135"/>
    </location>
</feature>
<evidence type="ECO:0000313" key="3">
    <source>
        <dbReference type="Proteomes" id="UP000065533"/>
    </source>
</evidence>
<evidence type="ECO:0000259" key="1">
    <source>
        <dbReference type="Pfam" id="PF00561"/>
    </source>
</evidence>
<dbReference type="PANTHER" id="PTHR43798">
    <property type="entry name" value="MONOACYLGLYCEROL LIPASE"/>
    <property type="match status" value="1"/>
</dbReference>
<keyword evidence="2" id="KW-0378">Hydrolase</keyword>
<sequence>MNDFKEYSIDIGNQQLYCEYTDELNSLPTIVFDSGYGWTKDNWDIIKNEIAYFSRVFIYDRAGLGKSKYTGDPRHSQRNVENLRRLLKEAEIKPPYILVGHSFGGVNVRLYTATYPEEVAGLVLLDSCHEDQNKLMAPLFSSHTQDEYFSQFTVEGTLSEFEESLEQVRKYNSLGNIPLIVITGENQPHHTSESWAYWMMFQQDLAKLSTNSQHVILEKAGHAVHLDSPKEIIHQIKKMVDTFQQS</sequence>
<evidence type="ECO:0000313" key="2">
    <source>
        <dbReference type="EMBL" id="ALS79155.1"/>
    </source>
</evidence>
<dbReference type="Gene3D" id="3.40.50.1820">
    <property type="entry name" value="alpha/beta hydrolase"/>
    <property type="match status" value="1"/>
</dbReference>
<proteinExistence type="predicted"/>
<dbReference type="Pfam" id="PF00561">
    <property type="entry name" value="Abhydrolase_1"/>
    <property type="match status" value="1"/>
</dbReference>
<accession>A0ABM5WXS4</accession>
<name>A0ABM5WXS4_9BACL</name>
<reference evidence="2" key="1">
    <citation type="submission" date="2016-01" db="EMBL/GenBank/DDBJ databases">
        <title>Complete genome of Planococcus kocurri type strain.</title>
        <authorList>
            <person name="See-Too W.S."/>
        </authorList>
    </citation>
    <scope>NUCLEOTIDE SEQUENCE [LARGE SCALE GENOMIC DNA]</scope>
    <source>
        <strain evidence="2">ATCC 43650</strain>
    </source>
</reference>
<protein>
    <submittedName>
        <fullName evidence="2">2-hydroxy-6-oxononatrienedioate hydrolase</fullName>
    </submittedName>
</protein>
<dbReference type="PRINTS" id="PR00111">
    <property type="entry name" value="ABHYDROLASE"/>
</dbReference>